<keyword evidence="9" id="KW-1185">Reference proteome</keyword>
<dbReference type="GO" id="GO:0005886">
    <property type="term" value="C:plasma membrane"/>
    <property type="evidence" value="ECO:0007669"/>
    <property type="project" value="UniProtKB-SubCell"/>
</dbReference>
<evidence type="ECO:0000256" key="4">
    <source>
        <dbReference type="ARBA" id="ARBA00022741"/>
    </source>
</evidence>
<evidence type="ECO:0000256" key="5">
    <source>
        <dbReference type="ARBA" id="ARBA00022840"/>
    </source>
</evidence>
<evidence type="ECO:0000256" key="6">
    <source>
        <dbReference type="ARBA" id="ARBA00023251"/>
    </source>
</evidence>
<dbReference type="InterPro" id="IPR003439">
    <property type="entry name" value="ABC_transporter-like_ATP-bd"/>
</dbReference>
<evidence type="ECO:0000256" key="3">
    <source>
        <dbReference type="ARBA" id="ARBA00022448"/>
    </source>
</evidence>
<dbReference type="PANTHER" id="PTHR42711">
    <property type="entry name" value="ABC TRANSPORTER ATP-BINDING PROTEIN"/>
    <property type="match status" value="1"/>
</dbReference>
<dbReference type="Gene3D" id="3.40.50.300">
    <property type="entry name" value="P-loop containing nucleotide triphosphate hydrolases"/>
    <property type="match status" value="1"/>
</dbReference>
<comment type="similarity">
    <text evidence="2">Belongs to the ABC transporter superfamily.</text>
</comment>
<dbReference type="GO" id="GO:0016887">
    <property type="term" value="F:ATP hydrolysis activity"/>
    <property type="evidence" value="ECO:0007669"/>
    <property type="project" value="InterPro"/>
</dbReference>
<dbReference type="GO" id="GO:0046677">
    <property type="term" value="P:response to antibiotic"/>
    <property type="evidence" value="ECO:0007669"/>
    <property type="project" value="UniProtKB-KW"/>
</dbReference>
<name>A0A853ACY0_9PSEU</name>
<dbReference type="SUPFAM" id="SSF52540">
    <property type="entry name" value="P-loop containing nucleoside triphosphate hydrolases"/>
    <property type="match status" value="1"/>
</dbReference>
<dbReference type="Proteomes" id="UP000587002">
    <property type="component" value="Unassembled WGS sequence"/>
</dbReference>
<keyword evidence="6" id="KW-0046">Antibiotic resistance</keyword>
<reference evidence="8 9" key="1">
    <citation type="submission" date="2020-07" db="EMBL/GenBank/DDBJ databases">
        <title>Sequencing the genomes of 1000 actinobacteria strains.</title>
        <authorList>
            <person name="Klenk H.-P."/>
        </authorList>
    </citation>
    <scope>NUCLEOTIDE SEQUENCE [LARGE SCALE GENOMIC DNA]</scope>
    <source>
        <strain evidence="8 9">DSM 44065</strain>
    </source>
</reference>
<comment type="caution">
    <text evidence="8">The sequence shown here is derived from an EMBL/GenBank/DDBJ whole genome shotgun (WGS) entry which is preliminary data.</text>
</comment>
<evidence type="ECO:0000256" key="1">
    <source>
        <dbReference type="ARBA" id="ARBA00004202"/>
    </source>
</evidence>
<sequence length="226" mass="23506">MDVDGVSILARGIAAKGPEGVVFSNLDLQVSAGALAVVAGPGGSGRTSLLLALSGRLPLITGYLDVSGYVLPESARVVRKLIRPARVRPGCELEPKHRVKEAIFERRLISRVSAGAVEDALDLVGLDPDRSALVGDLHPADQLLLAVALTIAGGPAGILVDDVDVGLPLAAQSRVWSALHEVARTGTTVLASAAEAPAGDVEIIPLPPRERDWSTDVFDLLEEDAP</sequence>
<dbReference type="RefSeq" id="WP_179716911.1">
    <property type="nucleotide sequence ID" value="NZ_BAABFH010000001.1"/>
</dbReference>
<protein>
    <submittedName>
        <fullName evidence="8">ABC-type multidrug transport system ATPase subunit</fullName>
    </submittedName>
</protein>
<keyword evidence="4" id="KW-0547">Nucleotide-binding</keyword>
<dbReference type="GO" id="GO:0005524">
    <property type="term" value="F:ATP binding"/>
    <property type="evidence" value="ECO:0007669"/>
    <property type="project" value="UniProtKB-KW"/>
</dbReference>
<dbReference type="EMBL" id="JACCFJ010000001">
    <property type="protein sequence ID" value="NYI81696.1"/>
    <property type="molecule type" value="Genomic_DNA"/>
</dbReference>
<accession>A0A853ACY0</accession>
<dbReference type="Pfam" id="PF00005">
    <property type="entry name" value="ABC_tran"/>
    <property type="match status" value="1"/>
</dbReference>
<evidence type="ECO:0000259" key="7">
    <source>
        <dbReference type="Pfam" id="PF00005"/>
    </source>
</evidence>
<evidence type="ECO:0000313" key="8">
    <source>
        <dbReference type="EMBL" id="NYI81696.1"/>
    </source>
</evidence>
<evidence type="ECO:0000256" key="2">
    <source>
        <dbReference type="ARBA" id="ARBA00005417"/>
    </source>
</evidence>
<keyword evidence="3" id="KW-0813">Transport</keyword>
<dbReference type="InterPro" id="IPR027417">
    <property type="entry name" value="P-loop_NTPase"/>
</dbReference>
<feature type="domain" description="ABC transporter" evidence="7">
    <location>
        <begin position="24"/>
        <end position="162"/>
    </location>
</feature>
<comment type="subcellular location">
    <subcellularLocation>
        <location evidence="1">Cell membrane</location>
        <topology evidence="1">Peripheral membrane protein</topology>
    </subcellularLocation>
</comment>
<dbReference type="PANTHER" id="PTHR42711:SF5">
    <property type="entry name" value="ABC TRANSPORTER ATP-BINDING PROTEIN NATA"/>
    <property type="match status" value="1"/>
</dbReference>
<keyword evidence="5" id="KW-0067">ATP-binding</keyword>
<dbReference type="AlphaFoldDB" id="A0A853ACY0"/>
<dbReference type="InterPro" id="IPR050763">
    <property type="entry name" value="ABC_transporter_ATP-binding"/>
</dbReference>
<evidence type="ECO:0000313" key="9">
    <source>
        <dbReference type="Proteomes" id="UP000587002"/>
    </source>
</evidence>
<proteinExistence type="inferred from homology"/>
<gene>
    <name evidence="8" type="ORF">HNR68_000326</name>
</gene>
<organism evidence="8 9">
    <name type="scientific">Saccharopolyspora hordei</name>
    <dbReference type="NCBI Taxonomy" id="1838"/>
    <lineage>
        <taxon>Bacteria</taxon>
        <taxon>Bacillati</taxon>
        <taxon>Actinomycetota</taxon>
        <taxon>Actinomycetes</taxon>
        <taxon>Pseudonocardiales</taxon>
        <taxon>Pseudonocardiaceae</taxon>
        <taxon>Saccharopolyspora</taxon>
    </lineage>
</organism>